<feature type="compositionally biased region" description="Basic and acidic residues" evidence="1">
    <location>
        <begin position="394"/>
        <end position="405"/>
    </location>
</feature>
<dbReference type="PANTHER" id="PTHR46732:SF8">
    <property type="entry name" value="ATP-DEPENDENT PROTEASE LA (LON) DOMAIN PROTEIN"/>
    <property type="match status" value="1"/>
</dbReference>
<feature type="domain" description="Lon N-terminal" evidence="2">
    <location>
        <begin position="110"/>
        <end position="373"/>
    </location>
</feature>
<name>A0A830HS19_9CHLO</name>
<protein>
    <recommendedName>
        <fullName evidence="2">Lon N-terminal domain-containing protein</fullName>
    </recommendedName>
</protein>
<dbReference type="SUPFAM" id="SSF88697">
    <property type="entry name" value="PUA domain-like"/>
    <property type="match status" value="2"/>
</dbReference>
<dbReference type="InterPro" id="IPR003111">
    <property type="entry name" value="Lon_prtase_N"/>
</dbReference>
<dbReference type="EMBL" id="BNJQ01000028">
    <property type="protein sequence ID" value="GHP10266.1"/>
    <property type="molecule type" value="Genomic_DNA"/>
</dbReference>
<evidence type="ECO:0000313" key="3">
    <source>
        <dbReference type="EMBL" id="GHP10266.1"/>
    </source>
</evidence>
<evidence type="ECO:0000313" key="4">
    <source>
        <dbReference type="Proteomes" id="UP000660262"/>
    </source>
</evidence>
<feature type="region of interest" description="Disordered" evidence="1">
    <location>
        <begin position="72"/>
        <end position="104"/>
    </location>
</feature>
<dbReference type="Gene3D" id="2.30.130.40">
    <property type="entry name" value="LON domain-like"/>
    <property type="match status" value="1"/>
</dbReference>
<feature type="region of interest" description="Disordered" evidence="1">
    <location>
        <begin position="1"/>
        <end position="20"/>
    </location>
</feature>
<feature type="compositionally biased region" description="Low complexity" evidence="1">
    <location>
        <begin position="73"/>
        <end position="88"/>
    </location>
</feature>
<comment type="caution">
    <text evidence="3">The sequence shown here is derived from an EMBL/GenBank/DDBJ whole genome shotgun (WGS) entry which is preliminary data.</text>
</comment>
<keyword evidence="4" id="KW-1185">Reference proteome</keyword>
<dbReference type="InterPro" id="IPR046336">
    <property type="entry name" value="Lon_prtase_N_sf"/>
</dbReference>
<evidence type="ECO:0000256" key="1">
    <source>
        <dbReference type="SAM" id="MobiDB-lite"/>
    </source>
</evidence>
<organism evidence="3 4">
    <name type="scientific">Pycnococcus provasolii</name>
    <dbReference type="NCBI Taxonomy" id="41880"/>
    <lineage>
        <taxon>Eukaryota</taxon>
        <taxon>Viridiplantae</taxon>
        <taxon>Chlorophyta</taxon>
        <taxon>Pseudoscourfieldiophyceae</taxon>
        <taxon>Pseudoscourfieldiales</taxon>
        <taxon>Pycnococcaceae</taxon>
        <taxon>Pycnococcus</taxon>
    </lineage>
</organism>
<dbReference type="Proteomes" id="UP000660262">
    <property type="component" value="Unassembled WGS sequence"/>
</dbReference>
<dbReference type="InterPro" id="IPR015947">
    <property type="entry name" value="PUA-like_sf"/>
</dbReference>
<dbReference type="Pfam" id="PF02190">
    <property type="entry name" value="LON_substr_bdg"/>
    <property type="match status" value="1"/>
</dbReference>
<accession>A0A830HS19</accession>
<reference evidence="3" key="1">
    <citation type="submission" date="2020-10" db="EMBL/GenBank/DDBJ databases">
        <title>Unveiling of a novel bifunctional photoreceptor, Dualchrome1, isolated from a cosmopolitan green alga.</title>
        <authorList>
            <person name="Suzuki S."/>
            <person name="Kawachi M."/>
        </authorList>
    </citation>
    <scope>NUCLEOTIDE SEQUENCE</scope>
    <source>
        <strain evidence="3">NIES 2893</strain>
    </source>
</reference>
<gene>
    <name evidence="3" type="ORF">PPROV_000899800</name>
</gene>
<feature type="region of interest" description="Disordered" evidence="1">
    <location>
        <begin position="394"/>
        <end position="416"/>
    </location>
</feature>
<dbReference type="PANTHER" id="PTHR46732">
    <property type="entry name" value="ATP-DEPENDENT PROTEASE LA (LON) DOMAIN PROTEIN"/>
    <property type="match status" value="1"/>
</dbReference>
<dbReference type="AlphaFoldDB" id="A0A830HS19"/>
<dbReference type="OrthoDB" id="264917at2759"/>
<evidence type="ECO:0000259" key="2">
    <source>
        <dbReference type="Pfam" id="PF02190"/>
    </source>
</evidence>
<sequence>MHTMPMRSPAPVPAHGNTQNAPMARCASVHTVVSRRHCHCRSSFSYRSSSWYSCRGEESLFSSSYLRSRGCVSSSNSSSSQPSSSSSSYDDDNDSPGSSSSGDGGEVLVELPVFPLSTIAPLPTARIPLNIIEARYRVLFHTLVDGVRAASPESANEERATLVGPANHGVLGATPEGPNVDEGLVQVNSPFRGTARLGMCFFDKATGEMSATGTVVSVRQFDAADDGRTLVLCHGECRMSVVEVIAESPVLTCRVRVTDEGPMYPLDDADTARALGGDMENSLADEVRNLYRDTVSLGLDEKEVKRARAYGGGTGSLGSYDDDDEMPMILGGPALDRLTPATLAYYVSSRFDSVDEKLVVLELPTVAERLGRVRGVLGGVSGYLRAERALKDAFPDADKGEKGEGDGGGGDDDDDN</sequence>
<proteinExistence type="predicted"/>